<feature type="transmembrane region" description="Helical" evidence="1">
    <location>
        <begin position="51"/>
        <end position="71"/>
    </location>
</feature>
<proteinExistence type="predicted"/>
<evidence type="ECO:0000313" key="2">
    <source>
        <dbReference type="EMBL" id="MFC6011768.1"/>
    </source>
</evidence>
<dbReference type="EMBL" id="JBHSQN010000007">
    <property type="protein sequence ID" value="MFC6011768.1"/>
    <property type="molecule type" value="Genomic_DNA"/>
</dbReference>
<protein>
    <submittedName>
        <fullName evidence="2">Uncharacterized protein</fullName>
    </submittedName>
</protein>
<accession>A0ABW1JTJ8</accession>
<comment type="caution">
    <text evidence="2">The sequence shown here is derived from an EMBL/GenBank/DDBJ whole genome shotgun (WGS) entry which is preliminary data.</text>
</comment>
<feature type="transmembrane region" description="Helical" evidence="1">
    <location>
        <begin position="12"/>
        <end position="39"/>
    </location>
</feature>
<reference evidence="3" key="1">
    <citation type="journal article" date="2019" name="Int. J. Syst. Evol. Microbiol.">
        <title>The Global Catalogue of Microorganisms (GCM) 10K type strain sequencing project: providing services to taxonomists for standard genome sequencing and annotation.</title>
        <authorList>
            <consortium name="The Broad Institute Genomics Platform"/>
            <consortium name="The Broad Institute Genome Sequencing Center for Infectious Disease"/>
            <person name="Wu L."/>
            <person name="Ma J."/>
        </authorList>
    </citation>
    <scope>NUCLEOTIDE SEQUENCE [LARGE SCALE GENOMIC DNA]</scope>
    <source>
        <strain evidence="3">CCUG 36956</strain>
    </source>
</reference>
<keyword evidence="1" id="KW-1133">Transmembrane helix</keyword>
<gene>
    <name evidence="2" type="ORF">ACFP3H_11965</name>
</gene>
<feature type="transmembrane region" description="Helical" evidence="1">
    <location>
        <begin position="83"/>
        <end position="106"/>
    </location>
</feature>
<evidence type="ECO:0000313" key="3">
    <source>
        <dbReference type="Proteomes" id="UP001596223"/>
    </source>
</evidence>
<evidence type="ECO:0000256" key="1">
    <source>
        <dbReference type="SAM" id="Phobius"/>
    </source>
</evidence>
<name>A0ABW1JTJ8_9NOCA</name>
<dbReference type="Proteomes" id="UP001596223">
    <property type="component" value="Unassembled WGS sequence"/>
</dbReference>
<sequence length="190" mass="19516">MVVRDAETKTVSWADITGAVVAAVAALGNLVGAFVIARAFFDDRGLLDDSLAGFTVLGALVLAAVLGYSAVLHARGDETGRWILFVAAIVQIALGILGLLACLLNYDPGYGIHWFERASDLRAILDAGTFLPGAVTALVTHSWLGALAALVLGAVMGAATVRLTPTARVSTVDAKPSGVTHPENLVGPAV</sequence>
<keyword evidence="1" id="KW-0472">Membrane</keyword>
<organism evidence="2 3">
    <name type="scientific">Nocardia lasii</name>
    <dbReference type="NCBI Taxonomy" id="1616107"/>
    <lineage>
        <taxon>Bacteria</taxon>
        <taxon>Bacillati</taxon>
        <taxon>Actinomycetota</taxon>
        <taxon>Actinomycetes</taxon>
        <taxon>Mycobacteriales</taxon>
        <taxon>Nocardiaceae</taxon>
        <taxon>Nocardia</taxon>
    </lineage>
</organism>
<feature type="transmembrane region" description="Helical" evidence="1">
    <location>
        <begin position="142"/>
        <end position="161"/>
    </location>
</feature>
<keyword evidence="1" id="KW-0812">Transmembrane</keyword>
<keyword evidence="3" id="KW-1185">Reference proteome</keyword>
<dbReference type="RefSeq" id="WP_378604067.1">
    <property type="nucleotide sequence ID" value="NZ_JBHSQN010000007.1"/>
</dbReference>